<evidence type="ECO:0000256" key="10">
    <source>
        <dbReference type="ARBA" id="ARBA00026068"/>
    </source>
</evidence>
<dbReference type="EMBL" id="FOFS01000016">
    <property type="protein sequence ID" value="SER10123.1"/>
    <property type="molecule type" value="Genomic_DNA"/>
</dbReference>
<evidence type="ECO:0000256" key="7">
    <source>
        <dbReference type="ARBA" id="ARBA00023210"/>
    </source>
</evidence>
<dbReference type="Proteomes" id="UP000199233">
    <property type="component" value="Unassembled WGS sequence"/>
</dbReference>
<keyword evidence="4" id="KW-0963">Cytoplasm</keyword>
<reference evidence="12 13" key="1">
    <citation type="submission" date="2016-10" db="EMBL/GenBank/DDBJ databases">
        <authorList>
            <person name="de Groot N.N."/>
        </authorList>
    </citation>
    <scope>NUCLEOTIDE SEQUENCE [LARGE SCALE GENOMIC DNA]</scope>
    <source>
        <strain evidence="12 13">DSM 25927</strain>
    </source>
</reference>
<evidence type="ECO:0000256" key="3">
    <source>
        <dbReference type="ARBA" id="ARBA00015195"/>
    </source>
</evidence>
<evidence type="ECO:0000313" key="13">
    <source>
        <dbReference type="Proteomes" id="UP000199233"/>
    </source>
</evidence>
<comment type="subcellular location">
    <subcellularLocation>
        <location evidence="1">Cytoplasm</location>
    </subcellularLocation>
</comment>
<accession>A0A1H9LGS7</accession>
<dbReference type="OrthoDB" id="5772359at2"/>
<evidence type="ECO:0000313" key="12">
    <source>
        <dbReference type="EMBL" id="SER10123.1"/>
    </source>
</evidence>
<evidence type="ECO:0000256" key="2">
    <source>
        <dbReference type="ARBA" id="ARBA00010074"/>
    </source>
</evidence>
<comment type="function">
    <text evidence="9">Activator of cell division through the inhibition of FtsZ GTPase activity, therefore promoting FtsZ assembly into bundles of protofilaments necessary for the formation of the division Z ring. It is recruited early at mid-cell but it is not essential for cell division.</text>
</comment>
<gene>
    <name evidence="12" type="ORF">SAMN04488038_11610</name>
</gene>
<dbReference type="InterPro" id="IPR007838">
    <property type="entry name" value="Cell_div_ZapA-like"/>
</dbReference>
<dbReference type="GO" id="GO:0000921">
    <property type="term" value="P:septin ring assembly"/>
    <property type="evidence" value="ECO:0007669"/>
    <property type="project" value="TreeGrafter"/>
</dbReference>
<evidence type="ECO:0000256" key="5">
    <source>
        <dbReference type="ARBA" id="ARBA00022618"/>
    </source>
</evidence>
<keyword evidence="5 12" id="KW-0132">Cell division</keyword>
<sequence length="106" mass="11533">MSKADNPSEPLSVTVRILGKEYAVACPPDEHEALVKSADYLNERMTSIKKRGKALGTERIAVMAALNITRELLELKGVEGVAQDDPQSAARLRQLALDIDSTLSLE</sequence>
<protein>
    <recommendedName>
        <fullName evidence="3">Cell division protein ZapA</fullName>
    </recommendedName>
    <alternativeName>
        <fullName evidence="11">Z ring-associated protein ZapA</fullName>
    </alternativeName>
</protein>
<dbReference type="GO" id="GO:0005829">
    <property type="term" value="C:cytosol"/>
    <property type="evidence" value="ECO:0007669"/>
    <property type="project" value="TreeGrafter"/>
</dbReference>
<keyword evidence="6" id="KW-0175">Coiled coil</keyword>
<dbReference type="SUPFAM" id="SSF102829">
    <property type="entry name" value="Cell division protein ZapA-like"/>
    <property type="match status" value="1"/>
</dbReference>
<keyword evidence="7" id="KW-0717">Septation</keyword>
<evidence type="ECO:0000256" key="9">
    <source>
        <dbReference type="ARBA" id="ARBA00024910"/>
    </source>
</evidence>
<evidence type="ECO:0000256" key="1">
    <source>
        <dbReference type="ARBA" id="ARBA00004496"/>
    </source>
</evidence>
<comment type="subunit">
    <text evidence="10">Homodimer. Interacts with FtsZ.</text>
</comment>
<evidence type="ECO:0000256" key="8">
    <source>
        <dbReference type="ARBA" id="ARBA00023306"/>
    </source>
</evidence>
<dbReference type="GO" id="GO:0032153">
    <property type="term" value="C:cell division site"/>
    <property type="evidence" value="ECO:0007669"/>
    <property type="project" value="TreeGrafter"/>
</dbReference>
<evidence type="ECO:0000256" key="6">
    <source>
        <dbReference type="ARBA" id="ARBA00023054"/>
    </source>
</evidence>
<dbReference type="AlphaFoldDB" id="A0A1H9LGS7"/>
<dbReference type="PANTHER" id="PTHR34981:SF1">
    <property type="entry name" value="CELL DIVISION PROTEIN ZAPA"/>
    <property type="match status" value="1"/>
</dbReference>
<evidence type="ECO:0000256" key="4">
    <source>
        <dbReference type="ARBA" id="ARBA00022490"/>
    </source>
</evidence>
<dbReference type="Gene3D" id="3.30.160.880">
    <property type="entry name" value="Cell division protein ZapA protomer, N-terminal domain"/>
    <property type="match status" value="1"/>
</dbReference>
<dbReference type="STRING" id="489703.SAMN04488038_11610"/>
<organism evidence="12 13">
    <name type="scientific">Solimonas aquatica</name>
    <dbReference type="NCBI Taxonomy" id="489703"/>
    <lineage>
        <taxon>Bacteria</taxon>
        <taxon>Pseudomonadati</taxon>
        <taxon>Pseudomonadota</taxon>
        <taxon>Gammaproteobacteria</taxon>
        <taxon>Nevskiales</taxon>
        <taxon>Nevskiaceae</taxon>
        <taxon>Solimonas</taxon>
    </lineage>
</organism>
<proteinExistence type="inferred from homology"/>
<dbReference type="InterPro" id="IPR036192">
    <property type="entry name" value="Cell_div_ZapA-like_sf"/>
</dbReference>
<evidence type="ECO:0000256" key="11">
    <source>
        <dbReference type="ARBA" id="ARBA00033158"/>
    </source>
</evidence>
<keyword evidence="8" id="KW-0131">Cell cycle</keyword>
<dbReference type="GO" id="GO:0030428">
    <property type="term" value="C:cell septum"/>
    <property type="evidence" value="ECO:0007669"/>
    <property type="project" value="TreeGrafter"/>
</dbReference>
<dbReference type="Pfam" id="PF05164">
    <property type="entry name" value="ZapA"/>
    <property type="match status" value="1"/>
</dbReference>
<comment type="similarity">
    <text evidence="2">Belongs to the ZapA family. Type 1 subfamily.</text>
</comment>
<dbReference type="Gene3D" id="1.20.5.50">
    <property type="match status" value="1"/>
</dbReference>
<dbReference type="GO" id="GO:0043093">
    <property type="term" value="P:FtsZ-dependent cytokinesis"/>
    <property type="evidence" value="ECO:0007669"/>
    <property type="project" value="TreeGrafter"/>
</dbReference>
<keyword evidence="13" id="KW-1185">Reference proteome</keyword>
<dbReference type="InterPro" id="IPR042233">
    <property type="entry name" value="Cell_div_ZapA_N"/>
</dbReference>
<name>A0A1H9LGS7_9GAMM</name>
<dbReference type="GO" id="GO:0000917">
    <property type="term" value="P:division septum assembly"/>
    <property type="evidence" value="ECO:0007669"/>
    <property type="project" value="UniProtKB-KW"/>
</dbReference>
<dbReference type="RefSeq" id="WP_093289127.1">
    <property type="nucleotide sequence ID" value="NZ_FOFS01000016.1"/>
</dbReference>
<dbReference type="PANTHER" id="PTHR34981">
    <property type="entry name" value="CELL DIVISION PROTEIN ZAPA"/>
    <property type="match status" value="1"/>
</dbReference>